<dbReference type="InterPro" id="IPR000215">
    <property type="entry name" value="Serpin_fam"/>
</dbReference>
<reference evidence="3 4" key="1">
    <citation type="journal article" date="2020" name="IScience">
        <title>Genome Sequencing of the Endangered Kingdonia uniflora (Circaeasteraceae, Ranunculales) Reveals Potential Mechanisms of Evolutionary Specialization.</title>
        <authorList>
            <person name="Sun Y."/>
            <person name="Deng T."/>
            <person name="Zhang A."/>
            <person name="Moore M.J."/>
            <person name="Landis J.B."/>
            <person name="Lin N."/>
            <person name="Zhang H."/>
            <person name="Zhang X."/>
            <person name="Huang J."/>
            <person name="Zhang X."/>
            <person name="Sun H."/>
            <person name="Wang H."/>
        </authorList>
    </citation>
    <scope>NUCLEOTIDE SEQUENCE [LARGE SCALE GENOMIC DNA]</scope>
    <source>
        <strain evidence="3">TB1705</strain>
        <tissue evidence="3">Leaf</tissue>
    </source>
</reference>
<dbReference type="PANTHER" id="PTHR11461">
    <property type="entry name" value="SERINE PROTEASE INHIBITOR, SERPIN"/>
    <property type="match status" value="1"/>
</dbReference>
<dbReference type="GO" id="GO:0005615">
    <property type="term" value="C:extracellular space"/>
    <property type="evidence" value="ECO:0007669"/>
    <property type="project" value="InterPro"/>
</dbReference>
<name>A0A7J7LNI0_9MAGN</name>
<proteinExistence type="inferred from homology"/>
<dbReference type="InterPro" id="IPR042178">
    <property type="entry name" value="Serpin_sf_1"/>
</dbReference>
<dbReference type="Gene3D" id="3.30.497.10">
    <property type="entry name" value="Antithrombin, subunit I, domain 2"/>
    <property type="match status" value="1"/>
</dbReference>
<dbReference type="InterPro" id="IPR036186">
    <property type="entry name" value="Serpin_sf"/>
</dbReference>
<protein>
    <recommendedName>
        <fullName evidence="2">Serpin domain-containing protein</fullName>
    </recommendedName>
</protein>
<dbReference type="AlphaFoldDB" id="A0A7J7LNI0"/>
<dbReference type="InterPro" id="IPR042185">
    <property type="entry name" value="Serpin_sf_2"/>
</dbReference>
<organism evidence="3 4">
    <name type="scientific">Kingdonia uniflora</name>
    <dbReference type="NCBI Taxonomy" id="39325"/>
    <lineage>
        <taxon>Eukaryota</taxon>
        <taxon>Viridiplantae</taxon>
        <taxon>Streptophyta</taxon>
        <taxon>Embryophyta</taxon>
        <taxon>Tracheophyta</taxon>
        <taxon>Spermatophyta</taxon>
        <taxon>Magnoliopsida</taxon>
        <taxon>Ranunculales</taxon>
        <taxon>Circaeasteraceae</taxon>
        <taxon>Kingdonia</taxon>
    </lineage>
</organism>
<dbReference type="Pfam" id="PF00079">
    <property type="entry name" value="Serpin"/>
    <property type="match status" value="1"/>
</dbReference>
<sequence>MLLFLNTGSLEDLNSISSLLIESLNTRSKGDNSLSCVGGVWIDQYSLTIKPSFKEVANTIYLAKAEVVYFQHKFEEVRAQVNTWAKEATNGLIDPILPPGSVNVATRFLLANTLYFKGVSETKFKKTLTKDSAFYLLDESYVKVPFMTITVDDPSCHCFKDFKGLRLPYKQCEDSQFRSWNLKQPI</sequence>
<dbReference type="SUPFAM" id="SSF56574">
    <property type="entry name" value="Serpins"/>
    <property type="match status" value="1"/>
</dbReference>
<evidence type="ECO:0000313" key="4">
    <source>
        <dbReference type="Proteomes" id="UP000541444"/>
    </source>
</evidence>
<dbReference type="GO" id="GO:0004867">
    <property type="term" value="F:serine-type endopeptidase inhibitor activity"/>
    <property type="evidence" value="ECO:0007669"/>
    <property type="project" value="InterPro"/>
</dbReference>
<dbReference type="EMBL" id="JACGCM010002142">
    <property type="protein sequence ID" value="KAF6144090.1"/>
    <property type="molecule type" value="Genomic_DNA"/>
</dbReference>
<evidence type="ECO:0000256" key="1">
    <source>
        <dbReference type="ARBA" id="ARBA00009500"/>
    </source>
</evidence>
<dbReference type="Proteomes" id="UP000541444">
    <property type="component" value="Unassembled WGS sequence"/>
</dbReference>
<dbReference type="Gene3D" id="2.30.39.10">
    <property type="entry name" value="Alpha-1-antitrypsin, domain 1"/>
    <property type="match status" value="1"/>
</dbReference>
<dbReference type="OrthoDB" id="671595at2759"/>
<comment type="similarity">
    <text evidence="1">Belongs to the serpin family.</text>
</comment>
<dbReference type="PANTHER" id="PTHR11461:SF211">
    <property type="entry name" value="GH10112P-RELATED"/>
    <property type="match status" value="1"/>
</dbReference>
<gene>
    <name evidence="3" type="ORF">GIB67_007551</name>
</gene>
<evidence type="ECO:0000313" key="3">
    <source>
        <dbReference type="EMBL" id="KAF6144090.1"/>
    </source>
</evidence>
<comment type="caution">
    <text evidence="3">The sequence shown here is derived from an EMBL/GenBank/DDBJ whole genome shotgun (WGS) entry which is preliminary data.</text>
</comment>
<keyword evidence="4" id="KW-1185">Reference proteome</keyword>
<accession>A0A7J7LNI0</accession>
<feature type="domain" description="Serpin" evidence="2">
    <location>
        <begin position="5"/>
        <end position="171"/>
    </location>
</feature>
<dbReference type="InterPro" id="IPR023796">
    <property type="entry name" value="Serpin_dom"/>
</dbReference>
<evidence type="ECO:0000259" key="2">
    <source>
        <dbReference type="Pfam" id="PF00079"/>
    </source>
</evidence>